<protein>
    <recommendedName>
        <fullName evidence="2">DUF6536 domain-containing protein</fullName>
    </recommendedName>
</protein>
<feature type="transmembrane region" description="Helical" evidence="1">
    <location>
        <begin position="101"/>
        <end position="123"/>
    </location>
</feature>
<keyword evidence="1" id="KW-0812">Transmembrane</keyword>
<evidence type="ECO:0000256" key="1">
    <source>
        <dbReference type="SAM" id="Phobius"/>
    </source>
</evidence>
<dbReference type="Pfam" id="PF20163">
    <property type="entry name" value="DUF6536"/>
    <property type="match status" value="1"/>
</dbReference>
<feature type="transmembrane region" description="Helical" evidence="1">
    <location>
        <begin position="58"/>
        <end position="81"/>
    </location>
</feature>
<sequence>MLLALRYPFFANLLGKVNYSGIQNAEKNNGNDILSTGNNVIQSVQEGRIPFTTWRIGAFLGATSSILVLLINIGAAIAAGVRQRSRDNGLFSGDCDTAKRILTVTHIIINILSILLLGASNYCTQILTAPTRRDVDKAHKDGKWLDIGVVSIRNLFYLSKGRLFLAIILMLSSVPIKLFYNSTVYLIFQTNQYSINIVSQSQSEPYLREHPGNLSLSVLEPRACLAAYTESFLSKYSNLTLVFDTDGTRLPYPSQYQNIGTVSPSSLGRDPPFSWICANSRWKNATIDNCLQDEILKSYDLDQAWNIWGQNVRRCIAVSTEERCEIGIGIPLMVGVILSNLVKVIAIITTILLYGDQPILVTIGDAFATFLDRPDEFSKGMCFITQYQIRYNGLLWLFPAVREPRKFRKKPAGWWKAVGRRRWWAVFTLGLICSVASSVYIGDFARGLELVGLNITRIPLGKVDVRNLSTAFYDSFLQIVLIANSPQLLISLFYLLYNGIFTKMALSSEIDKFYKERKYLRVSKPTGQQRSSFFLELPYRFSVPLMAVSTSMHWLSSQTLFLVSINEWDTLRVSEIRRDVLGYSPIGLLLCVVVLLVSILVSLVIGYLFKNDGVVPAVGSSSAAIGAICHCPDIDTNASLSAVMWGVPSIPKDARSTIELSEASEDGQDTACDQEVYDGQVVGHCCLTSLPVTLPIEGSYYQ</sequence>
<keyword evidence="4" id="KW-1185">Reference proteome</keyword>
<keyword evidence="1" id="KW-1133">Transmembrane helix</keyword>
<feature type="transmembrane region" description="Helical" evidence="1">
    <location>
        <begin position="586"/>
        <end position="609"/>
    </location>
</feature>
<comment type="caution">
    <text evidence="3">The sequence shown here is derived from an EMBL/GenBank/DDBJ whole genome shotgun (WGS) entry which is preliminary data.</text>
</comment>
<dbReference type="HOGENOM" id="CLU_010112_0_0_1"/>
<feature type="domain" description="DUF6536" evidence="2">
    <location>
        <begin position="54"/>
        <end position="202"/>
    </location>
</feature>
<reference evidence="4" key="2">
    <citation type="submission" date="2013-04" db="EMBL/GenBank/DDBJ databases">
        <title>Genomic mechanisms accounting for the adaptation to parasitism in nematode-trapping fungi.</title>
        <authorList>
            <person name="Ahren D.G."/>
        </authorList>
    </citation>
    <scope>NUCLEOTIDE SEQUENCE [LARGE SCALE GENOMIC DNA]</scope>
    <source>
        <strain evidence="4">CBS 200.50</strain>
    </source>
</reference>
<feature type="transmembrane region" description="Helical" evidence="1">
    <location>
        <begin position="476"/>
        <end position="497"/>
    </location>
</feature>
<name>S8B8Z4_DACHA</name>
<reference evidence="3 4" key="1">
    <citation type="journal article" date="2013" name="PLoS Genet.">
        <title>Genomic mechanisms accounting for the adaptation to parasitism in nematode-trapping fungi.</title>
        <authorList>
            <person name="Meerupati T."/>
            <person name="Andersson K.M."/>
            <person name="Friman E."/>
            <person name="Kumar D."/>
            <person name="Tunlid A."/>
            <person name="Ahren D."/>
        </authorList>
    </citation>
    <scope>NUCLEOTIDE SEQUENCE [LARGE SCALE GENOMIC DNA]</scope>
    <source>
        <strain evidence="3 4">CBS 200.50</strain>
    </source>
</reference>
<dbReference type="PANTHER" id="PTHR35395:SF1">
    <property type="entry name" value="DUF6536 DOMAIN-CONTAINING PROTEIN"/>
    <property type="match status" value="1"/>
</dbReference>
<dbReference type="EMBL" id="AQGS01001127">
    <property type="protein sequence ID" value="EPS35533.1"/>
    <property type="molecule type" value="Genomic_DNA"/>
</dbReference>
<feature type="transmembrane region" description="Helical" evidence="1">
    <location>
        <begin position="163"/>
        <end position="188"/>
    </location>
</feature>
<dbReference type="OMA" id="YEVAPWE"/>
<proteinExistence type="predicted"/>
<evidence type="ECO:0000259" key="2">
    <source>
        <dbReference type="Pfam" id="PF20163"/>
    </source>
</evidence>
<dbReference type="PANTHER" id="PTHR35395">
    <property type="entry name" value="DUF6536 DOMAIN-CONTAINING PROTEIN"/>
    <property type="match status" value="1"/>
</dbReference>
<feature type="transmembrane region" description="Helical" evidence="1">
    <location>
        <begin position="328"/>
        <end position="354"/>
    </location>
</feature>
<keyword evidence="1" id="KW-0472">Membrane</keyword>
<gene>
    <name evidence="3" type="ORF">H072_11087</name>
</gene>
<feature type="transmembrane region" description="Helical" evidence="1">
    <location>
        <begin position="423"/>
        <end position="441"/>
    </location>
</feature>
<evidence type="ECO:0000313" key="3">
    <source>
        <dbReference type="EMBL" id="EPS35533.1"/>
    </source>
</evidence>
<dbReference type="Proteomes" id="UP000015100">
    <property type="component" value="Unassembled WGS sequence"/>
</dbReference>
<dbReference type="STRING" id="1284197.S8B8Z4"/>
<dbReference type="InterPro" id="IPR046623">
    <property type="entry name" value="DUF6536"/>
</dbReference>
<organism evidence="3 4">
    <name type="scientific">Dactylellina haptotyla (strain CBS 200.50)</name>
    <name type="common">Nematode-trapping fungus</name>
    <name type="synonym">Monacrosporium haptotylum</name>
    <dbReference type="NCBI Taxonomy" id="1284197"/>
    <lineage>
        <taxon>Eukaryota</taxon>
        <taxon>Fungi</taxon>
        <taxon>Dikarya</taxon>
        <taxon>Ascomycota</taxon>
        <taxon>Pezizomycotina</taxon>
        <taxon>Orbiliomycetes</taxon>
        <taxon>Orbiliales</taxon>
        <taxon>Orbiliaceae</taxon>
        <taxon>Dactylellina</taxon>
    </lineage>
</organism>
<dbReference type="AlphaFoldDB" id="S8B8Z4"/>
<evidence type="ECO:0000313" key="4">
    <source>
        <dbReference type="Proteomes" id="UP000015100"/>
    </source>
</evidence>
<dbReference type="eggNOG" id="ENOG502RYAY">
    <property type="taxonomic scope" value="Eukaryota"/>
</dbReference>
<dbReference type="OrthoDB" id="5429634at2759"/>
<accession>S8B8Z4</accession>